<dbReference type="HOGENOM" id="CLU_2436508_0_0_11"/>
<keyword evidence="3" id="KW-1185">Reference proteome</keyword>
<evidence type="ECO:0000256" key="1">
    <source>
        <dbReference type="SAM" id="Phobius"/>
    </source>
</evidence>
<reference evidence="2 3" key="1">
    <citation type="journal article" date="2007" name="Genome Res.">
        <title>Genome characteristics of facultatively symbiotic Frankia sp. strains reflect host range and host plant biogeography.</title>
        <authorList>
            <person name="Normand P."/>
            <person name="Lapierre P."/>
            <person name="Tisa L.S."/>
            <person name="Gogarten J.P."/>
            <person name="Alloisio N."/>
            <person name="Bagnarol E."/>
            <person name="Bassi C.A."/>
            <person name="Berry A.M."/>
            <person name="Bickhart D.M."/>
            <person name="Choisne N."/>
            <person name="Couloux A."/>
            <person name="Cournoyer B."/>
            <person name="Cruveiller S."/>
            <person name="Daubin V."/>
            <person name="Demange N."/>
            <person name="Francino M.P."/>
            <person name="Goltsman E."/>
            <person name="Huang Y."/>
            <person name="Kopp O.R."/>
            <person name="Labarre L."/>
            <person name="Lapidus A."/>
            <person name="Lavire C."/>
            <person name="Marechal J."/>
            <person name="Martinez M."/>
            <person name="Mastronunzio J.E."/>
            <person name="Mullin B.C."/>
            <person name="Niemann J."/>
            <person name="Pujic P."/>
            <person name="Rawnsley T."/>
            <person name="Rouy Z."/>
            <person name="Schenowitz C."/>
            <person name="Sellstedt A."/>
            <person name="Tavares F."/>
            <person name="Tomkins J.P."/>
            <person name="Vallenet D."/>
            <person name="Valverde C."/>
            <person name="Wall L.G."/>
            <person name="Wang Y."/>
            <person name="Medigue C."/>
            <person name="Benson D.R."/>
        </authorList>
    </citation>
    <scope>NUCLEOTIDE SEQUENCE [LARGE SCALE GENOMIC DNA]</scope>
    <source>
        <strain evidence="3">DSM 45818 / CECT 9043 / CcI3</strain>
    </source>
</reference>
<protein>
    <submittedName>
        <fullName evidence="2">Uncharacterized protein</fullName>
    </submittedName>
</protein>
<feature type="transmembrane region" description="Helical" evidence="1">
    <location>
        <begin position="20"/>
        <end position="39"/>
    </location>
</feature>
<name>Q2JGK0_FRACC</name>
<organism evidence="2 3">
    <name type="scientific">Frankia casuarinae (strain DSM 45818 / CECT 9043 / HFP020203 / CcI3)</name>
    <dbReference type="NCBI Taxonomy" id="106370"/>
    <lineage>
        <taxon>Bacteria</taxon>
        <taxon>Bacillati</taxon>
        <taxon>Actinomycetota</taxon>
        <taxon>Actinomycetes</taxon>
        <taxon>Frankiales</taxon>
        <taxon>Frankiaceae</taxon>
        <taxon>Frankia</taxon>
    </lineage>
</organism>
<gene>
    <name evidence="2" type="ordered locus">Francci3_0202</name>
</gene>
<evidence type="ECO:0000313" key="2">
    <source>
        <dbReference type="EMBL" id="ABD09592.1"/>
    </source>
</evidence>
<accession>Q2JGK0</accession>
<dbReference type="Proteomes" id="UP000001937">
    <property type="component" value="Chromosome"/>
</dbReference>
<dbReference type="EMBL" id="CP000249">
    <property type="protein sequence ID" value="ABD09592.1"/>
    <property type="molecule type" value="Genomic_DNA"/>
</dbReference>
<keyword evidence="1" id="KW-0472">Membrane</keyword>
<evidence type="ECO:0000313" key="3">
    <source>
        <dbReference type="Proteomes" id="UP000001937"/>
    </source>
</evidence>
<sequence>MHPGADHHRLRADGARDRRGLGAGSDLACLPVFVFCLLLQRHIVGGVARRGSQSACRRPARPCSAGASAAARYVPRPSGPLPLAVRSCPR</sequence>
<keyword evidence="1" id="KW-1133">Transmembrane helix</keyword>
<keyword evidence="1" id="KW-0812">Transmembrane</keyword>
<dbReference type="AlphaFoldDB" id="Q2JGK0"/>
<proteinExistence type="predicted"/>
<dbReference type="KEGG" id="fra:Francci3_0202"/>